<dbReference type="Proteomes" id="UP001221411">
    <property type="component" value="Unassembled WGS sequence"/>
</dbReference>
<reference evidence="2 3" key="1">
    <citation type="submission" date="2022-11" db="EMBL/GenBank/DDBJ databases">
        <title>Minimal conservation of predation-associated metabolite biosynthetic gene clusters underscores biosynthetic potential of Myxococcota including descriptions for ten novel species: Archangium lansinium sp. nov., Myxococcus landrumus sp. nov., Nannocystis bai.</title>
        <authorList>
            <person name="Ahearne A."/>
            <person name="Stevens C."/>
            <person name="Dowd S."/>
        </authorList>
    </citation>
    <scope>NUCLEOTIDE SEQUENCE [LARGE SCALE GENOMIC DNA]</scope>
    <source>
        <strain evidence="2 3">RJM3</strain>
    </source>
</reference>
<dbReference type="RefSeq" id="WP_271916553.1">
    <property type="nucleotide sequence ID" value="NZ_JAQNDO010000001.1"/>
</dbReference>
<evidence type="ECO:0000313" key="2">
    <source>
        <dbReference type="EMBL" id="MDC0741334.1"/>
    </source>
</evidence>
<feature type="compositionally biased region" description="Acidic residues" evidence="1">
    <location>
        <begin position="33"/>
        <end position="55"/>
    </location>
</feature>
<gene>
    <name evidence="2" type="ORF">POL67_08260</name>
</gene>
<evidence type="ECO:0000313" key="3">
    <source>
        <dbReference type="Proteomes" id="UP001221411"/>
    </source>
</evidence>
<name>A0ABT5EHN7_9BACT</name>
<evidence type="ECO:0000256" key="1">
    <source>
        <dbReference type="SAM" id="MobiDB-lite"/>
    </source>
</evidence>
<accession>A0ABT5EHN7</accession>
<proteinExistence type="predicted"/>
<organism evidence="2 3">
    <name type="scientific">Polyangium mundeleinium</name>
    <dbReference type="NCBI Taxonomy" id="2995306"/>
    <lineage>
        <taxon>Bacteria</taxon>
        <taxon>Pseudomonadati</taxon>
        <taxon>Myxococcota</taxon>
        <taxon>Polyangia</taxon>
        <taxon>Polyangiales</taxon>
        <taxon>Polyangiaceae</taxon>
        <taxon>Polyangium</taxon>
    </lineage>
</organism>
<dbReference type="EMBL" id="JAQNDO010000001">
    <property type="protein sequence ID" value="MDC0741334.1"/>
    <property type="molecule type" value="Genomic_DNA"/>
</dbReference>
<feature type="compositionally biased region" description="Acidic residues" evidence="1">
    <location>
        <begin position="1"/>
        <end position="19"/>
    </location>
</feature>
<sequence length="95" mass="9904">MDDVEDLGLEFISEADDALEEKGATTAPTGGAEPEEESAEGAPAEDPEIPEEEAAAGESPEKPAMQMGIRLVARSAEGTVLVNSLEVLPSFELSM</sequence>
<protein>
    <submittedName>
        <fullName evidence="2">Uncharacterized protein</fullName>
    </submittedName>
</protein>
<comment type="caution">
    <text evidence="2">The sequence shown here is derived from an EMBL/GenBank/DDBJ whole genome shotgun (WGS) entry which is preliminary data.</text>
</comment>
<keyword evidence="3" id="KW-1185">Reference proteome</keyword>
<feature type="region of interest" description="Disordered" evidence="1">
    <location>
        <begin position="1"/>
        <end position="63"/>
    </location>
</feature>